<sequence>MVNQLKKAVETKRNQLIHQLITMDVYKKDERHLFQLTLTDLEEEYEKAAGGKNFLPRVK</sequence>
<dbReference type="Pfam" id="PF13076">
    <property type="entry name" value="Fur_reg_FbpA"/>
    <property type="match status" value="1"/>
</dbReference>
<evidence type="ECO:0000313" key="1">
    <source>
        <dbReference type="EMBL" id="MDN4074270.1"/>
    </source>
</evidence>
<dbReference type="EMBL" id="JAUHLN010000002">
    <property type="protein sequence ID" value="MDN4074270.1"/>
    <property type="molecule type" value="Genomic_DNA"/>
</dbReference>
<dbReference type="Proteomes" id="UP001168694">
    <property type="component" value="Unassembled WGS sequence"/>
</dbReference>
<accession>A0ABT8E8R3</accession>
<evidence type="ECO:0000313" key="2">
    <source>
        <dbReference type="Proteomes" id="UP001168694"/>
    </source>
</evidence>
<dbReference type="InterPro" id="IPR025072">
    <property type="entry name" value="Fur_reg_FbpA"/>
</dbReference>
<organism evidence="1 2">
    <name type="scientific">Fictibacillus terranigra</name>
    <dbReference type="NCBI Taxonomy" id="3058424"/>
    <lineage>
        <taxon>Bacteria</taxon>
        <taxon>Bacillati</taxon>
        <taxon>Bacillota</taxon>
        <taxon>Bacilli</taxon>
        <taxon>Bacillales</taxon>
        <taxon>Fictibacillaceae</taxon>
        <taxon>Fictibacillus</taxon>
    </lineage>
</organism>
<keyword evidence="2" id="KW-1185">Reference proteome</keyword>
<comment type="caution">
    <text evidence="1">The sequence shown here is derived from an EMBL/GenBank/DDBJ whole genome shotgun (WGS) entry which is preliminary data.</text>
</comment>
<reference evidence="1" key="1">
    <citation type="submission" date="2023-06" db="EMBL/GenBank/DDBJ databases">
        <title>Draft Genome Sequences of Representative Paenibacillus Polymyxa, Bacillus cereus, Fictibacillus sp., and Brevibacillus agri Strains Isolated from Amazonian Dark Earth.</title>
        <authorList>
            <person name="Pellegrinetti T.A."/>
            <person name="Cunha I.C.M."/>
            <person name="Chaves M.G."/>
            <person name="Freitas A.S."/>
            <person name="Silva A.V.R."/>
            <person name="Tsai S.M."/>
            <person name="Mendes L.W."/>
        </authorList>
    </citation>
    <scope>NUCLEOTIDE SEQUENCE</scope>
    <source>
        <strain evidence="1">CENA-BCM004</strain>
    </source>
</reference>
<proteinExistence type="predicted"/>
<protein>
    <submittedName>
        <fullName evidence="1">Fur-regulated basic protein FbpA</fullName>
    </submittedName>
</protein>
<name>A0ABT8E8R3_9BACL</name>
<dbReference type="RefSeq" id="WP_290400338.1">
    <property type="nucleotide sequence ID" value="NZ_JAUHLN010000002.1"/>
</dbReference>
<gene>
    <name evidence="1" type="ORF">QYF49_14850</name>
</gene>